<dbReference type="KEGG" id="soy:115879063"/>
<dbReference type="RefSeq" id="XP_030751561.1">
    <property type="nucleotide sequence ID" value="XM_030895701.1"/>
</dbReference>
<dbReference type="AlphaFoldDB" id="A0A6J2XKC0"/>
<evidence type="ECO:0000313" key="1">
    <source>
        <dbReference type="Proteomes" id="UP000504635"/>
    </source>
</evidence>
<dbReference type="InParanoid" id="A0A6J2XKC0"/>
<organism evidence="1 2">
    <name type="scientific">Sitophilus oryzae</name>
    <name type="common">Rice weevil</name>
    <name type="synonym">Curculio oryzae</name>
    <dbReference type="NCBI Taxonomy" id="7048"/>
    <lineage>
        <taxon>Eukaryota</taxon>
        <taxon>Metazoa</taxon>
        <taxon>Ecdysozoa</taxon>
        <taxon>Arthropoda</taxon>
        <taxon>Hexapoda</taxon>
        <taxon>Insecta</taxon>
        <taxon>Pterygota</taxon>
        <taxon>Neoptera</taxon>
        <taxon>Endopterygota</taxon>
        <taxon>Coleoptera</taxon>
        <taxon>Polyphaga</taxon>
        <taxon>Cucujiformia</taxon>
        <taxon>Curculionidae</taxon>
        <taxon>Dryophthorinae</taxon>
        <taxon>Sitophilus</taxon>
    </lineage>
</organism>
<reference evidence="2" key="1">
    <citation type="submission" date="2025-08" db="UniProtKB">
        <authorList>
            <consortium name="RefSeq"/>
        </authorList>
    </citation>
    <scope>IDENTIFICATION</scope>
    <source>
        <tissue evidence="2">Gonads</tissue>
    </source>
</reference>
<keyword evidence="1" id="KW-1185">Reference proteome</keyword>
<evidence type="ECO:0000313" key="2">
    <source>
        <dbReference type="RefSeq" id="XP_030751561.1"/>
    </source>
</evidence>
<dbReference type="Proteomes" id="UP000504635">
    <property type="component" value="Unplaced"/>
</dbReference>
<accession>A0A6J2XKC0</accession>
<name>A0A6J2XKC0_SITOR</name>
<dbReference type="GeneID" id="115879063"/>
<sequence length="207" mass="24257">MAKSKTELEDKTQHVMKLIMWKLPEMEMQVTIKTELSQQAIKYLGMYLDKDVRMTSHTKRICEKANTAINKLSRLKRNIGGLRATKRRVQTTAVLSLMLYAAPGWKSGLKFKSYRDLLERLNRRMAICIISAYRTASREAVRALAGMAPIKLLVKERDLIIKGEKVMTYAQWQTRWNEYQGWTKTFIKDIIKLCERNHCEKTQNWVI</sequence>
<proteinExistence type="predicted"/>
<protein>
    <submittedName>
        <fullName evidence="2">Uncharacterized protein LOC115879063</fullName>
    </submittedName>
</protein>
<gene>
    <name evidence="2" type="primary">LOC115879063</name>
</gene>
<dbReference type="OrthoDB" id="6780105at2759"/>